<dbReference type="Proteomes" id="UP000681720">
    <property type="component" value="Unassembled WGS sequence"/>
</dbReference>
<accession>A0A8S2Y207</accession>
<dbReference type="EMBL" id="CAJOBJ010088075">
    <property type="protein sequence ID" value="CAF4529306.1"/>
    <property type="molecule type" value="Genomic_DNA"/>
</dbReference>
<organism evidence="1 2">
    <name type="scientific">Rotaria magnacalcarata</name>
    <dbReference type="NCBI Taxonomy" id="392030"/>
    <lineage>
        <taxon>Eukaryota</taxon>
        <taxon>Metazoa</taxon>
        <taxon>Spiralia</taxon>
        <taxon>Gnathifera</taxon>
        <taxon>Rotifera</taxon>
        <taxon>Eurotatoria</taxon>
        <taxon>Bdelloidea</taxon>
        <taxon>Philodinida</taxon>
        <taxon>Philodinidae</taxon>
        <taxon>Rotaria</taxon>
    </lineage>
</organism>
<evidence type="ECO:0000313" key="2">
    <source>
        <dbReference type="Proteomes" id="UP000681720"/>
    </source>
</evidence>
<evidence type="ECO:0000313" key="1">
    <source>
        <dbReference type="EMBL" id="CAF4529306.1"/>
    </source>
</evidence>
<feature type="non-terminal residue" evidence="1">
    <location>
        <position position="1"/>
    </location>
</feature>
<dbReference type="AlphaFoldDB" id="A0A8S2Y207"/>
<reference evidence="1" key="1">
    <citation type="submission" date="2021-02" db="EMBL/GenBank/DDBJ databases">
        <authorList>
            <person name="Nowell W R."/>
        </authorList>
    </citation>
    <scope>NUCLEOTIDE SEQUENCE</scope>
</reference>
<comment type="caution">
    <text evidence="1">The sequence shown here is derived from an EMBL/GenBank/DDBJ whole genome shotgun (WGS) entry which is preliminary data.</text>
</comment>
<sequence length="40" mass="4524">NDVDKEVNTESDAEDDIELEFASLQLNNNNSSSINHFELL</sequence>
<protein>
    <submittedName>
        <fullName evidence="1">Uncharacterized protein</fullName>
    </submittedName>
</protein>
<name>A0A8S2Y207_9BILA</name>
<gene>
    <name evidence="1" type="ORF">GIL414_LOCUS35949</name>
</gene>
<proteinExistence type="predicted"/>